<evidence type="ECO:0000313" key="3">
    <source>
        <dbReference type="Proteomes" id="UP000346198"/>
    </source>
</evidence>
<keyword evidence="3" id="KW-1185">Reference proteome</keyword>
<evidence type="ECO:0008006" key="4">
    <source>
        <dbReference type="Google" id="ProtNLM"/>
    </source>
</evidence>
<name>A0A6C2UMW1_9BACT</name>
<dbReference type="RefSeq" id="WP_136062229.1">
    <property type="nucleotide sequence ID" value="NZ_CAAHFH010000002.1"/>
</dbReference>
<proteinExistence type="predicted"/>
<sequence length="547" mass="61191">MKHSFLILLGLSVSMVAAHAREGLGISSWAGWKPGQISRADCPELRSVPLILKWNELEPKPGKYKFDKQLGEPLMVAKADDLYITLMIWVGPACPDWIYEQGVPLVITDRKVNALGQKTDGQKTYPYYLHPEYKNRFMGLIDAFGEYVNDLSPELRERIVFVQCAEGSTGDGQPYKGNALEAKYDISKDVWNDFRLETWKRYRNAVPGIPVLVNSDANGGLETEWLLENMDVIALKHGMFSHGYHVSDNVERLANFQTLEGAVKERGKSVLTRGEMDGELFVMGWSKGNIPRALYWSGLFASHCRLDIWNVPREALKDPANWPACKIFNKYAGHTDPATAPAAFCALRDGLDASDFARFPAEQFGGKPGKKSDQERYLKIAEAYSKQGARMDDPEKATGGGMLNRKRSGSNDVGWGIWPGNYCRFLTQVEPGSGDVGRWNIDDSIYGRFARAFDHKAGKTQMRFMLDNAFNAASANVKVTYLDKGCGEWSLLAGQKNALNVQNTDSGLWKEVLVTVSGPELSKANLKLRHEKGDDTTFHMIEIERIK</sequence>
<protein>
    <recommendedName>
        <fullName evidence="4">Glycoside hydrolase family 42 N-terminal domain-containing protein</fullName>
    </recommendedName>
</protein>
<accession>A0A6C2UMW1</accession>
<keyword evidence="1" id="KW-0732">Signal</keyword>
<feature type="chain" id="PRO_5025559030" description="Glycoside hydrolase family 42 N-terminal domain-containing protein" evidence="1">
    <location>
        <begin position="21"/>
        <end position="547"/>
    </location>
</feature>
<dbReference type="AlphaFoldDB" id="A0A6C2UMW1"/>
<dbReference type="Gene3D" id="3.20.20.80">
    <property type="entry name" value="Glycosidases"/>
    <property type="match status" value="1"/>
</dbReference>
<dbReference type="InterPro" id="IPR017853">
    <property type="entry name" value="GH"/>
</dbReference>
<dbReference type="SUPFAM" id="SSF51445">
    <property type="entry name" value="(Trans)glycosidases"/>
    <property type="match status" value="1"/>
</dbReference>
<gene>
    <name evidence="2" type="ORF">SCARR_02774</name>
</gene>
<dbReference type="EMBL" id="CAAHFH010000002">
    <property type="protein sequence ID" value="VGO20707.1"/>
    <property type="molecule type" value="Genomic_DNA"/>
</dbReference>
<evidence type="ECO:0000256" key="1">
    <source>
        <dbReference type="SAM" id="SignalP"/>
    </source>
</evidence>
<organism evidence="2 3">
    <name type="scientific">Pontiella sulfatireligans</name>
    <dbReference type="NCBI Taxonomy" id="2750658"/>
    <lineage>
        <taxon>Bacteria</taxon>
        <taxon>Pseudomonadati</taxon>
        <taxon>Kiritimatiellota</taxon>
        <taxon>Kiritimatiellia</taxon>
        <taxon>Kiritimatiellales</taxon>
        <taxon>Pontiellaceae</taxon>
        <taxon>Pontiella</taxon>
    </lineage>
</organism>
<evidence type="ECO:0000313" key="2">
    <source>
        <dbReference type="EMBL" id="VGO20707.1"/>
    </source>
</evidence>
<feature type="signal peptide" evidence="1">
    <location>
        <begin position="1"/>
        <end position="20"/>
    </location>
</feature>
<dbReference type="Proteomes" id="UP000346198">
    <property type="component" value="Unassembled WGS sequence"/>
</dbReference>
<reference evidence="2 3" key="1">
    <citation type="submission" date="2019-04" db="EMBL/GenBank/DDBJ databases">
        <authorList>
            <person name="Van Vliet M D."/>
        </authorList>
    </citation>
    <scope>NUCLEOTIDE SEQUENCE [LARGE SCALE GENOMIC DNA]</scope>
    <source>
        <strain evidence="2 3">F21</strain>
    </source>
</reference>